<dbReference type="GO" id="GO:0016705">
    <property type="term" value="F:oxidoreductase activity, acting on paired donors, with incorporation or reduction of molecular oxygen"/>
    <property type="evidence" value="ECO:0007669"/>
    <property type="project" value="InterPro"/>
</dbReference>
<dbReference type="SUPFAM" id="SSF48264">
    <property type="entry name" value="Cytochrome P450"/>
    <property type="match status" value="1"/>
</dbReference>
<dbReference type="STRING" id="912594.AWC12_23625"/>
<gene>
    <name evidence="1" type="ORF">A4X20_23105</name>
</gene>
<dbReference type="InterPro" id="IPR036396">
    <property type="entry name" value="Cyt_P450_sf"/>
</dbReference>
<dbReference type="EMBL" id="LWCS01000029">
    <property type="protein sequence ID" value="OAN37307.1"/>
    <property type="molecule type" value="Genomic_DNA"/>
</dbReference>
<evidence type="ECO:0008006" key="3">
    <source>
        <dbReference type="Google" id="ProtNLM"/>
    </source>
</evidence>
<dbReference type="GO" id="GO:0004497">
    <property type="term" value="F:monooxygenase activity"/>
    <property type="evidence" value="ECO:0007669"/>
    <property type="project" value="InterPro"/>
</dbReference>
<dbReference type="Gene3D" id="1.10.630.10">
    <property type="entry name" value="Cytochrome P450"/>
    <property type="match status" value="1"/>
</dbReference>
<evidence type="ECO:0000313" key="2">
    <source>
        <dbReference type="Proteomes" id="UP000078396"/>
    </source>
</evidence>
<protein>
    <recommendedName>
        <fullName evidence="3">Cytochrome</fullName>
    </recommendedName>
</protein>
<evidence type="ECO:0000313" key="1">
    <source>
        <dbReference type="EMBL" id="OAN37307.1"/>
    </source>
</evidence>
<accession>A0A178LTD5</accession>
<dbReference type="AlphaFoldDB" id="A0A178LTD5"/>
<sequence>MNAEVDTVPRMLAARLPEPAEDDPAVIVLGERLHGILVALGVAPRDWLRIARRLEVPDTRTAAALGAYVDVLVAERCRCPGEDLVSDLVAFEVDGRGLTADELRLIVVGLLTS</sequence>
<name>A0A178LTD5_MYCIR</name>
<proteinExistence type="predicted"/>
<dbReference type="GO" id="GO:0005506">
    <property type="term" value="F:iron ion binding"/>
    <property type="evidence" value="ECO:0007669"/>
    <property type="project" value="InterPro"/>
</dbReference>
<dbReference type="Proteomes" id="UP000078396">
    <property type="component" value="Unassembled WGS sequence"/>
</dbReference>
<dbReference type="GO" id="GO:0020037">
    <property type="term" value="F:heme binding"/>
    <property type="evidence" value="ECO:0007669"/>
    <property type="project" value="InterPro"/>
</dbReference>
<reference evidence="1 2" key="1">
    <citation type="submission" date="2016-04" db="EMBL/GenBank/DDBJ databases">
        <title>Draft Genome Sequences of Staphylococcus capitis Strain H36, S. capitis Strain H65, S. cohnii Strain H62, S. hominis Strain H69, Mycobacterium iranicum Strain H39, Plantibacter sp. Strain H53, Pseudomonas oryzihabitans Strain H72, and Microbacterium sp. Strain H83, isolated from residential settings.</title>
        <authorList>
            <person name="Lymperopoulou D."/>
            <person name="Adams R.I."/>
            <person name="Lindow S."/>
            <person name="Coil D.A."/>
            <person name="Jospin G."/>
            <person name="Eisen J.A."/>
        </authorList>
    </citation>
    <scope>NUCLEOTIDE SEQUENCE [LARGE SCALE GENOMIC DNA]</scope>
    <source>
        <strain evidence="1 2">H39</strain>
    </source>
</reference>
<organism evidence="1 2">
    <name type="scientific">Mycolicibacterium iranicum</name>
    <name type="common">Mycobacterium iranicum</name>
    <dbReference type="NCBI Taxonomy" id="912594"/>
    <lineage>
        <taxon>Bacteria</taxon>
        <taxon>Bacillati</taxon>
        <taxon>Actinomycetota</taxon>
        <taxon>Actinomycetes</taxon>
        <taxon>Mycobacteriales</taxon>
        <taxon>Mycobacteriaceae</taxon>
        <taxon>Mycolicibacterium</taxon>
    </lineage>
</organism>
<comment type="caution">
    <text evidence="1">The sequence shown here is derived from an EMBL/GenBank/DDBJ whole genome shotgun (WGS) entry which is preliminary data.</text>
</comment>
<dbReference type="OrthoDB" id="4632275at2"/>